<evidence type="ECO:0000313" key="3">
    <source>
        <dbReference type="Proteomes" id="UP000008076"/>
    </source>
</evidence>
<feature type="transmembrane region" description="Helical" evidence="1">
    <location>
        <begin position="6"/>
        <end position="24"/>
    </location>
</feature>
<evidence type="ECO:0000256" key="1">
    <source>
        <dbReference type="SAM" id="Phobius"/>
    </source>
</evidence>
<dbReference type="GeneID" id="5885668"/>
<accession>B0EQV7</accession>
<evidence type="ECO:0000313" key="2">
    <source>
        <dbReference type="EMBL" id="EDR23089.1"/>
    </source>
</evidence>
<name>B0EQV7_ENTDS</name>
<keyword evidence="1" id="KW-1133">Transmembrane helix</keyword>
<keyword evidence="1" id="KW-0812">Transmembrane</keyword>
<proteinExistence type="predicted"/>
<keyword evidence="3" id="KW-1185">Reference proteome</keyword>
<sequence>MNTNKIHNFVTLFVSVYYFYYNFYLTNYSRSTLHSLFYFFILCSFISYCFAFFSISFIVKFLLLMNWYHFVLLFFVYYLSFSTFLIAISSYYYISVCFDLSLHFFSLSLYYHNYQNDLK</sequence>
<protein>
    <submittedName>
        <fullName evidence="2">Uncharacterized protein</fullName>
    </submittedName>
</protein>
<feature type="transmembrane region" description="Helical" evidence="1">
    <location>
        <begin position="36"/>
        <end position="61"/>
    </location>
</feature>
<dbReference type="VEuPathDB" id="AmoebaDB:EDI_205130"/>
<reference evidence="3" key="1">
    <citation type="submission" date="2007-12" db="EMBL/GenBank/DDBJ databases">
        <title>Annotation of Entamoeba dispar SAW760.</title>
        <authorList>
            <person name="Lorenzi H."/>
            <person name="Inman J."/>
            <person name="Schobel S."/>
            <person name="Amedeo P."/>
            <person name="Caler E."/>
        </authorList>
    </citation>
    <scope>NUCLEOTIDE SEQUENCE [LARGE SCALE GENOMIC DNA]</scope>
    <source>
        <strain evidence="3">ATCC PRA-260 / SAW760</strain>
    </source>
</reference>
<gene>
    <name evidence="2" type="ORF">EDI_205130</name>
</gene>
<feature type="transmembrane region" description="Helical" evidence="1">
    <location>
        <begin position="67"/>
        <end position="86"/>
    </location>
</feature>
<keyword evidence="1" id="KW-0472">Membrane</keyword>
<organism evidence="3">
    <name type="scientific">Entamoeba dispar (strain ATCC PRA-260 / SAW760)</name>
    <dbReference type="NCBI Taxonomy" id="370354"/>
    <lineage>
        <taxon>Eukaryota</taxon>
        <taxon>Amoebozoa</taxon>
        <taxon>Evosea</taxon>
        <taxon>Archamoebae</taxon>
        <taxon>Mastigamoebida</taxon>
        <taxon>Entamoebidae</taxon>
        <taxon>Entamoeba</taxon>
    </lineage>
</organism>
<dbReference type="EMBL" id="DS550420">
    <property type="protein sequence ID" value="EDR23089.1"/>
    <property type="molecule type" value="Genomic_DNA"/>
</dbReference>
<dbReference type="KEGG" id="edi:EDI_205130"/>
<dbReference type="RefSeq" id="XP_001740490.1">
    <property type="nucleotide sequence ID" value="XM_001740438.1"/>
</dbReference>
<dbReference type="AlphaFoldDB" id="B0EQV7"/>
<dbReference type="Proteomes" id="UP000008076">
    <property type="component" value="Unassembled WGS sequence"/>
</dbReference>